<accession>A0AAN6YVH0</accession>
<organism evidence="1 2">
    <name type="scientific">Canariomyces notabilis</name>
    <dbReference type="NCBI Taxonomy" id="2074819"/>
    <lineage>
        <taxon>Eukaryota</taxon>
        <taxon>Fungi</taxon>
        <taxon>Dikarya</taxon>
        <taxon>Ascomycota</taxon>
        <taxon>Pezizomycotina</taxon>
        <taxon>Sordariomycetes</taxon>
        <taxon>Sordariomycetidae</taxon>
        <taxon>Sordariales</taxon>
        <taxon>Chaetomiaceae</taxon>
        <taxon>Canariomyces</taxon>
    </lineage>
</organism>
<dbReference type="RefSeq" id="XP_064673121.1">
    <property type="nucleotide sequence ID" value="XM_064809471.1"/>
</dbReference>
<comment type="caution">
    <text evidence="1">The sequence shown here is derived from an EMBL/GenBank/DDBJ whole genome shotgun (WGS) entry which is preliminary data.</text>
</comment>
<reference evidence="1" key="1">
    <citation type="journal article" date="2023" name="Mol. Phylogenet. Evol.">
        <title>Genome-scale phylogeny and comparative genomics of the fungal order Sordariales.</title>
        <authorList>
            <person name="Hensen N."/>
            <person name="Bonometti L."/>
            <person name="Westerberg I."/>
            <person name="Brannstrom I.O."/>
            <person name="Guillou S."/>
            <person name="Cros-Aarteil S."/>
            <person name="Calhoun S."/>
            <person name="Haridas S."/>
            <person name="Kuo A."/>
            <person name="Mondo S."/>
            <person name="Pangilinan J."/>
            <person name="Riley R."/>
            <person name="LaButti K."/>
            <person name="Andreopoulos B."/>
            <person name="Lipzen A."/>
            <person name="Chen C."/>
            <person name="Yan M."/>
            <person name="Daum C."/>
            <person name="Ng V."/>
            <person name="Clum A."/>
            <person name="Steindorff A."/>
            <person name="Ohm R.A."/>
            <person name="Martin F."/>
            <person name="Silar P."/>
            <person name="Natvig D.O."/>
            <person name="Lalanne C."/>
            <person name="Gautier V."/>
            <person name="Ament-Velasquez S.L."/>
            <person name="Kruys A."/>
            <person name="Hutchinson M.I."/>
            <person name="Powell A.J."/>
            <person name="Barry K."/>
            <person name="Miller A.N."/>
            <person name="Grigoriev I.V."/>
            <person name="Debuchy R."/>
            <person name="Gladieux P."/>
            <person name="Hiltunen Thoren M."/>
            <person name="Johannesson H."/>
        </authorList>
    </citation>
    <scope>NUCLEOTIDE SEQUENCE</scope>
    <source>
        <strain evidence="1">CBS 508.74</strain>
    </source>
</reference>
<dbReference type="GeneID" id="89933595"/>
<gene>
    <name evidence="1" type="ORF">N656DRAFT_384968</name>
</gene>
<dbReference type="AlphaFoldDB" id="A0AAN6YVH0"/>
<dbReference type="Proteomes" id="UP001302812">
    <property type="component" value="Unassembled WGS sequence"/>
</dbReference>
<dbReference type="EMBL" id="MU853334">
    <property type="protein sequence ID" value="KAK4115551.1"/>
    <property type="molecule type" value="Genomic_DNA"/>
</dbReference>
<sequence>MIRAAQSCGLACFIQRRRVCQHRIGLQGIRVRKEEIEAVVRRMISEVSENCEAVLVWRRRRMVRGLGKSVTCSQPSNILTGEFWNTEQRAIHDRLAMMLLPGNNPDPWCGRRNSAGLTASSSAQMSGEATLAGLNYVMPVLIIQGGVAFVLRRARAAPRESSLLVIFLVAKRMSRQATSDKDCMKWAGVGQVPGLHRRRPCRASRRLHFQIHRRLRLH</sequence>
<keyword evidence="2" id="KW-1185">Reference proteome</keyword>
<name>A0AAN6YVH0_9PEZI</name>
<protein>
    <submittedName>
        <fullName evidence="1">Uncharacterized protein</fullName>
    </submittedName>
</protein>
<reference evidence="1" key="2">
    <citation type="submission" date="2023-05" db="EMBL/GenBank/DDBJ databases">
        <authorList>
            <consortium name="Lawrence Berkeley National Laboratory"/>
            <person name="Steindorff A."/>
            <person name="Hensen N."/>
            <person name="Bonometti L."/>
            <person name="Westerberg I."/>
            <person name="Brannstrom I.O."/>
            <person name="Guillou S."/>
            <person name="Cros-Aarteil S."/>
            <person name="Calhoun S."/>
            <person name="Haridas S."/>
            <person name="Kuo A."/>
            <person name="Mondo S."/>
            <person name="Pangilinan J."/>
            <person name="Riley R."/>
            <person name="Labutti K."/>
            <person name="Andreopoulos B."/>
            <person name="Lipzen A."/>
            <person name="Chen C."/>
            <person name="Yanf M."/>
            <person name="Daum C."/>
            <person name="Ng V."/>
            <person name="Clum A."/>
            <person name="Ohm R."/>
            <person name="Martin F."/>
            <person name="Silar P."/>
            <person name="Natvig D."/>
            <person name="Lalanne C."/>
            <person name="Gautier V."/>
            <person name="Ament-Velasquez S.L."/>
            <person name="Kruys A."/>
            <person name="Hutchinson M.I."/>
            <person name="Powell A.J."/>
            <person name="Barry K."/>
            <person name="Miller A.N."/>
            <person name="Grigoriev I.V."/>
            <person name="Debuchy R."/>
            <person name="Gladieux P."/>
            <person name="Thoren M.H."/>
            <person name="Johannesson H."/>
        </authorList>
    </citation>
    <scope>NUCLEOTIDE SEQUENCE</scope>
    <source>
        <strain evidence="1">CBS 508.74</strain>
    </source>
</reference>
<evidence type="ECO:0000313" key="1">
    <source>
        <dbReference type="EMBL" id="KAK4115551.1"/>
    </source>
</evidence>
<evidence type="ECO:0000313" key="2">
    <source>
        <dbReference type="Proteomes" id="UP001302812"/>
    </source>
</evidence>
<proteinExistence type="predicted"/>